<dbReference type="EMBL" id="JAYJLD010000006">
    <property type="protein sequence ID" value="MEB3101236.1"/>
    <property type="molecule type" value="Genomic_DNA"/>
</dbReference>
<accession>A0ABU5ZHT8</accession>
<dbReference type="PROSITE" id="PS51746">
    <property type="entry name" value="PPM_2"/>
    <property type="match status" value="1"/>
</dbReference>
<dbReference type="Proteomes" id="UP001310386">
    <property type="component" value="Unassembled WGS sequence"/>
</dbReference>
<reference evidence="2" key="1">
    <citation type="submission" date="2023-12" db="EMBL/GenBank/DDBJ databases">
        <title>Fervidustalea candida gen. nov., sp. nov., a novel member of the family Paenibacillaceae isolated from a geothermal area.</title>
        <authorList>
            <person name="Li W.-J."/>
            <person name="Jiao J.-Y."/>
            <person name="Chen Y."/>
        </authorList>
    </citation>
    <scope>NUCLEOTIDE SEQUENCE</scope>
    <source>
        <strain evidence="2">SYSU GA230002</strain>
    </source>
</reference>
<dbReference type="NCBIfam" id="NF033484">
    <property type="entry name" value="Stp1_PP2C_phos"/>
    <property type="match status" value="1"/>
</dbReference>
<dbReference type="Gene3D" id="3.60.40.10">
    <property type="entry name" value="PPM-type phosphatase domain"/>
    <property type="match status" value="1"/>
</dbReference>
<comment type="caution">
    <text evidence="2">The sequence shown here is derived from an EMBL/GenBank/DDBJ whole genome shotgun (WGS) entry which is preliminary data.</text>
</comment>
<feature type="domain" description="PPM-type phosphatase" evidence="1">
    <location>
        <begin position="2"/>
        <end position="242"/>
    </location>
</feature>
<evidence type="ECO:0000259" key="1">
    <source>
        <dbReference type="PROSITE" id="PS51746"/>
    </source>
</evidence>
<protein>
    <submittedName>
        <fullName evidence="2">Stp1/IreP family PP2C-type Ser/Thr phosphatase</fullName>
    </submittedName>
</protein>
<dbReference type="SUPFAM" id="SSF81606">
    <property type="entry name" value="PP2C-like"/>
    <property type="match status" value="1"/>
</dbReference>
<sequence length="251" mass="27177">MKTALKSDVGLIRTVNEDRAVVQNRLNGFTLAIVADGMGGHQAGDIASQIAIDTVKRELQNIEPGMSPEECGQRIADAVRKANREVFEIASSQEQYQGMGTTIVVALVSDELIIIAHIGDSRAYKLDDEFMIQLTEDHSLVNELVKSGQISPEEANSHPRRNVLTRALGTDEQVEVDLCIDAWKQEDVLLLCSDGLSSLLDDGQITAILRSGEELQSKANLLVQSALQAGGDDNITVVLLANVQADDEEKG</sequence>
<evidence type="ECO:0000313" key="3">
    <source>
        <dbReference type="Proteomes" id="UP001310386"/>
    </source>
</evidence>
<proteinExistence type="predicted"/>
<dbReference type="InterPro" id="IPR036457">
    <property type="entry name" value="PPM-type-like_dom_sf"/>
</dbReference>
<organism evidence="2 3">
    <name type="scientific">Ferviditalea candida</name>
    <dbReference type="NCBI Taxonomy" id="3108399"/>
    <lineage>
        <taxon>Bacteria</taxon>
        <taxon>Bacillati</taxon>
        <taxon>Bacillota</taxon>
        <taxon>Bacilli</taxon>
        <taxon>Bacillales</taxon>
        <taxon>Paenibacillaceae</taxon>
        <taxon>Ferviditalea</taxon>
    </lineage>
</organism>
<dbReference type="CDD" id="cd00143">
    <property type="entry name" value="PP2Cc"/>
    <property type="match status" value="1"/>
</dbReference>
<dbReference type="RefSeq" id="WP_371753344.1">
    <property type="nucleotide sequence ID" value="NZ_JAYJLD010000006.1"/>
</dbReference>
<dbReference type="SMART" id="SM00331">
    <property type="entry name" value="PP2C_SIG"/>
    <property type="match status" value="1"/>
</dbReference>
<keyword evidence="3" id="KW-1185">Reference proteome</keyword>
<gene>
    <name evidence="2" type="ORF">VF724_06110</name>
</gene>
<evidence type="ECO:0000313" key="2">
    <source>
        <dbReference type="EMBL" id="MEB3101236.1"/>
    </source>
</evidence>
<name>A0ABU5ZHT8_9BACL</name>
<dbReference type="SMART" id="SM00332">
    <property type="entry name" value="PP2Cc"/>
    <property type="match status" value="1"/>
</dbReference>
<dbReference type="Pfam" id="PF13672">
    <property type="entry name" value="PP2C_2"/>
    <property type="match status" value="1"/>
</dbReference>
<dbReference type="InterPro" id="IPR001932">
    <property type="entry name" value="PPM-type_phosphatase-like_dom"/>
</dbReference>
<dbReference type="PANTHER" id="PTHR47992">
    <property type="entry name" value="PROTEIN PHOSPHATASE"/>
    <property type="match status" value="1"/>
</dbReference>
<dbReference type="InterPro" id="IPR015655">
    <property type="entry name" value="PP2C"/>
</dbReference>